<accession>A0A371CHZ6</accession>
<evidence type="ECO:0000313" key="2">
    <source>
        <dbReference type="Proteomes" id="UP000256964"/>
    </source>
</evidence>
<sequence length="60" mass="6408">MPSGILLTSSRLGWVFMACADSTGKSDATPPAVCVRPHAPCPCAVPQSHSRRRREPCTTL</sequence>
<keyword evidence="2" id="KW-1185">Reference proteome</keyword>
<dbReference type="Proteomes" id="UP000256964">
    <property type="component" value="Unassembled WGS sequence"/>
</dbReference>
<protein>
    <submittedName>
        <fullName evidence="1">Uncharacterized protein</fullName>
    </submittedName>
</protein>
<dbReference type="EMBL" id="KZ857616">
    <property type="protein sequence ID" value="RDX39917.1"/>
    <property type="molecule type" value="Genomic_DNA"/>
</dbReference>
<feature type="non-terminal residue" evidence="1">
    <location>
        <position position="1"/>
    </location>
</feature>
<name>A0A371CHZ6_9APHY</name>
<gene>
    <name evidence="1" type="ORF">OH76DRAFT_1413290</name>
</gene>
<evidence type="ECO:0000313" key="1">
    <source>
        <dbReference type="EMBL" id="RDX39917.1"/>
    </source>
</evidence>
<organism evidence="1 2">
    <name type="scientific">Lentinus brumalis</name>
    <dbReference type="NCBI Taxonomy" id="2498619"/>
    <lineage>
        <taxon>Eukaryota</taxon>
        <taxon>Fungi</taxon>
        <taxon>Dikarya</taxon>
        <taxon>Basidiomycota</taxon>
        <taxon>Agaricomycotina</taxon>
        <taxon>Agaricomycetes</taxon>
        <taxon>Polyporales</taxon>
        <taxon>Polyporaceae</taxon>
        <taxon>Lentinus</taxon>
    </lineage>
</organism>
<reference evidence="1 2" key="1">
    <citation type="journal article" date="2018" name="Biotechnol. Biofuels">
        <title>Integrative visual omics of the white-rot fungus Polyporus brumalis exposes the biotechnological potential of its oxidative enzymes for delignifying raw plant biomass.</title>
        <authorList>
            <person name="Miyauchi S."/>
            <person name="Rancon A."/>
            <person name="Drula E."/>
            <person name="Hage H."/>
            <person name="Chaduli D."/>
            <person name="Favel A."/>
            <person name="Grisel S."/>
            <person name="Henrissat B."/>
            <person name="Herpoel-Gimbert I."/>
            <person name="Ruiz-Duenas F.J."/>
            <person name="Chevret D."/>
            <person name="Hainaut M."/>
            <person name="Lin J."/>
            <person name="Wang M."/>
            <person name="Pangilinan J."/>
            <person name="Lipzen A."/>
            <person name="Lesage-Meessen L."/>
            <person name="Navarro D."/>
            <person name="Riley R."/>
            <person name="Grigoriev I.V."/>
            <person name="Zhou S."/>
            <person name="Raouche S."/>
            <person name="Rosso M.N."/>
        </authorList>
    </citation>
    <scope>NUCLEOTIDE SEQUENCE [LARGE SCALE GENOMIC DNA]</scope>
    <source>
        <strain evidence="1 2">BRFM 1820</strain>
    </source>
</reference>
<proteinExistence type="predicted"/>
<dbReference type="AlphaFoldDB" id="A0A371CHZ6"/>